<keyword evidence="7" id="KW-0206">Cytoskeleton</keyword>
<name>A0AAN9TRJ9_9HEMI</name>
<dbReference type="GO" id="GO:0005856">
    <property type="term" value="C:cytoskeleton"/>
    <property type="evidence" value="ECO:0007669"/>
    <property type="project" value="UniProtKB-SubCell"/>
</dbReference>
<keyword evidence="5" id="KW-0067">ATP-binding</keyword>
<dbReference type="FunFam" id="3.30.420.40:FF:000538">
    <property type="entry name" value="Actin-related protein 2"/>
    <property type="match status" value="1"/>
</dbReference>
<dbReference type="InterPro" id="IPR004001">
    <property type="entry name" value="Actin_CS"/>
</dbReference>
<accession>A0AAN9TRJ9</accession>
<dbReference type="CDD" id="cd10220">
    <property type="entry name" value="ASKHA_NBD_Arp2"/>
    <property type="match status" value="1"/>
</dbReference>
<dbReference type="SUPFAM" id="SSF53067">
    <property type="entry name" value="Actin-like ATPase domain"/>
    <property type="match status" value="2"/>
</dbReference>
<evidence type="ECO:0000256" key="7">
    <source>
        <dbReference type="ARBA" id="ARBA00023212"/>
    </source>
</evidence>
<dbReference type="InterPro" id="IPR004000">
    <property type="entry name" value="Actin"/>
</dbReference>
<proteinExistence type="inferred from homology"/>
<comment type="similarity">
    <text evidence="2">Belongs to the actin family. ARP2 subfamily.</text>
</comment>
<dbReference type="InterPro" id="IPR043129">
    <property type="entry name" value="ATPase_NBD"/>
</dbReference>
<comment type="subcellular location">
    <subcellularLocation>
        <location evidence="1">Cytoplasm</location>
        <location evidence="1">Cytoskeleton</location>
    </subcellularLocation>
</comment>
<dbReference type="EMBL" id="JBBCAQ010000034">
    <property type="protein sequence ID" value="KAK7580411.1"/>
    <property type="molecule type" value="Genomic_DNA"/>
</dbReference>
<sequence>MDSAGRKVIVCDNGTGFVKCGYAGSNFPAHIFPSMVGRPIIRAVNKIGDIEIKDLMVGDEASALRSMLEINYPMENGIVRNWDDMCHVWDYTFGPEKMNIDPRECKILLTEPPMNPIKNREKMIEMIFEKYKFDGAYIAIQAILTLYAQGLLSGVVVDSGDGVTHICPVYEEFALPHLTRRLDIAGRDITRYLIKLLLLRGYAFNHSADFETVRIMKEKLCYIGYDLETEQKLALETTVLVQTYTLPDGRVIKVGGERFEAPEVLFQPHLINVEGQGIAELVFSTIQAADIDMRSELYKHIILSGGSTMYPGLPSRLEREIKQLYLERVLKNDTTKLAKFKIRIEDPPRRKDMVFTGGAVLAEVMKDKDEFWISRQEYEEKGLSILSKLGKRLSH</sequence>
<dbReference type="Gene3D" id="3.30.420.40">
    <property type="match status" value="2"/>
</dbReference>
<evidence type="ECO:0000256" key="2">
    <source>
        <dbReference type="ARBA" id="ARBA00010121"/>
    </source>
</evidence>
<keyword evidence="6" id="KW-0009">Actin-binding</keyword>
<keyword evidence="9" id="KW-1185">Reference proteome</keyword>
<dbReference type="FunFam" id="3.90.640.10:FF:000005">
    <property type="entry name" value="Actin-related protein 2"/>
    <property type="match status" value="1"/>
</dbReference>
<dbReference type="PROSITE" id="PS00432">
    <property type="entry name" value="ACTINS_2"/>
    <property type="match status" value="1"/>
</dbReference>
<dbReference type="GO" id="GO:0005524">
    <property type="term" value="F:ATP binding"/>
    <property type="evidence" value="ECO:0007669"/>
    <property type="project" value="UniProtKB-KW"/>
</dbReference>
<dbReference type="PANTHER" id="PTHR11937">
    <property type="entry name" value="ACTIN"/>
    <property type="match status" value="1"/>
</dbReference>
<keyword evidence="4" id="KW-0547">Nucleotide-binding</keyword>
<evidence type="ECO:0000313" key="9">
    <source>
        <dbReference type="Proteomes" id="UP001367676"/>
    </source>
</evidence>
<evidence type="ECO:0000256" key="3">
    <source>
        <dbReference type="ARBA" id="ARBA00022490"/>
    </source>
</evidence>
<dbReference type="GO" id="GO:0003779">
    <property type="term" value="F:actin binding"/>
    <property type="evidence" value="ECO:0007669"/>
    <property type="project" value="UniProtKB-KW"/>
</dbReference>
<evidence type="ECO:0000256" key="4">
    <source>
        <dbReference type="ARBA" id="ARBA00022741"/>
    </source>
</evidence>
<dbReference type="Pfam" id="PF00022">
    <property type="entry name" value="Actin"/>
    <property type="match status" value="1"/>
</dbReference>
<protein>
    <recommendedName>
        <fullName evidence="10">Actin-related protein 2</fullName>
    </recommendedName>
</protein>
<dbReference type="Proteomes" id="UP001367676">
    <property type="component" value="Unassembled WGS sequence"/>
</dbReference>
<evidence type="ECO:0000256" key="5">
    <source>
        <dbReference type="ARBA" id="ARBA00022840"/>
    </source>
</evidence>
<evidence type="ECO:0000256" key="1">
    <source>
        <dbReference type="ARBA" id="ARBA00004245"/>
    </source>
</evidence>
<gene>
    <name evidence="8" type="ORF">V9T40_001040</name>
</gene>
<keyword evidence="3" id="KW-0963">Cytoplasm</keyword>
<dbReference type="PROSITE" id="PS01132">
    <property type="entry name" value="ACTINS_ACT_LIKE"/>
    <property type="match status" value="1"/>
</dbReference>
<reference evidence="8 9" key="1">
    <citation type="submission" date="2024-03" db="EMBL/GenBank/DDBJ databases">
        <title>Adaptation during the transition from Ophiocordyceps entomopathogen to insect associate is accompanied by gene loss and intensified selection.</title>
        <authorList>
            <person name="Ward C.M."/>
            <person name="Onetto C.A."/>
            <person name="Borneman A.R."/>
        </authorList>
    </citation>
    <scope>NUCLEOTIDE SEQUENCE [LARGE SCALE GENOMIC DNA]</scope>
    <source>
        <strain evidence="8">AWRI1</strain>
        <tissue evidence="8">Single Adult Female</tissue>
    </source>
</reference>
<dbReference type="InterPro" id="IPR020902">
    <property type="entry name" value="Actin/actin-like_CS"/>
</dbReference>
<dbReference type="FunFam" id="3.30.420.40:FF:000058">
    <property type="entry name" value="Putative actin-related protein 5"/>
    <property type="match status" value="1"/>
</dbReference>
<dbReference type="AlphaFoldDB" id="A0AAN9TRJ9"/>
<dbReference type="SMART" id="SM00268">
    <property type="entry name" value="ACTIN"/>
    <property type="match status" value="1"/>
</dbReference>
<dbReference type="PRINTS" id="PR00190">
    <property type="entry name" value="ACTIN"/>
</dbReference>
<evidence type="ECO:0008006" key="10">
    <source>
        <dbReference type="Google" id="ProtNLM"/>
    </source>
</evidence>
<organism evidence="8 9">
    <name type="scientific">Parthenolecanium corni</name>
    <dbReference type="NCBI Taxonomy" id="536013"/>
    <lineage>
        <taxon>Eukaryota</taxon>
        <taxon>Metazoa</taxon>
        <taxon>Ecdysozoa</taxon>
        <taxon>Arthropoda</taxon>
        <taxon>Hexapoda</taxon>
        <taxon>Insecta</taxon>
        <taxon>Pterygota</taxon>
        <taxon>Neoptera</taxon>
        <taxon>Paraneoptera</taxon>
        <taxon>Hemiptera</taxon>
        <taxon>Sternorrhyncha</taxon>
        <taxon>Coccoidea</taxon>
        <taxon>Coccidae</taxon>
        <taxon>Parthenolecanium</taxon>
    </lineage>
</organism>
<comment type="caution">
    <text evidence="8">The sequence shown here is derived from an EMBL/GenBank/DDBJ whole genome shotgun (WGS) entry which is preliminary data.</text>
</comment>
<evidence type="ECO:0000256" key="6">
    <source>
        <dbReference type="ARBA" id="ARBA00023203"/>
    </source>
</evidence>
<dbReference type="Gene3D" id="3.90.640.10">
    <property type="entry name" value="Actin, Chain A, domain 4"/>
    <property type="match status" value="1"/>
</dbReference>
<evidence type="ECO:0000313" key="8">
    <source>
        <dbReference type="EMBL" id="KAK7580411.1"/>
    </source>
</evidence>